<protein>
    <submittedName>
        <fullName evidence="6">2,5-dichloro-2,5-cyclohexadiene-1,4-diol dehydrogenase</fullName>
    </submittedName>
</protein>
<keyword evidence="7" id="KW-1185">Reference proteome</keyword>
<comment type="caution">
    <text evidence="6">The sequence shown here is derived from an EMBL/GenBank/DDBJ whole genome shotgun (WGS) entry which is preliminary data.</text>
</comment>
<dbReference type="PANTHER" id="PTHR43180:SF28">
    <property type="entry name" value="NAD(P)-BINDING ROSSMANN-FOLD SUPERFAMILY PROTEIN"/>
    <property type="match status" value="1"/>
</dbReference>
<dbReference type="PRINTS" id="PR00081">
    <property type="entry name" value="GDHRDH"/>
</dbReference>
<dbReference type="PROSITE" id="PS00061">
    <property type="entry name" value="ADH_SHORT"/>
    <property type="match status" value="1"/>
</dbReference>
<dbReference type="InterPro" id="IPR020904">
    <property type="entry name" value="Sc_DH/Rdtase_CS"/>
</dbReference>
<dbReference type="InterPro" id="IPR036291">
    <property type="entry name" value="NAD(P)-bd_dom_sf"/>
</dbReference>
<evidence type="ECO:0000256" key="1">
    <source>
        <dbReference type="ARBA" id="ARBA00006484"/>
    </source>
</evidence>
<evidence type="ECO:0000313" key="6">
    <source>
        <dbReference type="EMBL" id="GIF26787.1"/>
    </source>
</evidence>
<keyword evidence="4" id="KW-0443">Lipid metabolism</keyword>
<dbReference type="SUPFAM" id="SSF51735">
    <property type="entry name" value="NAD(P)-binding Rossmann-fold domains"/>
    <property type="match status" value="1"/>
</dbReference>
<dbReference type="GO" id="GO:0008202">
    <property type="term" value="P:steroid metabolic process"/>
    <property type="evidence" value="ECO:0007669"/>
    <property type="project" value="UniProtKB-KW"/>
</dbReference>
<dbReference type="EMBL" id="BOMY01000064">
    <property type="protein sequence ID" value="GIF26787.1"/>
    <property type="molecule type" value="Genomic_DNA"/>
</dbReference>
<dbReference type="Pfam" id="PF13561">
    <property type="entry name" value="adh_short_C2"/>
    <property type="match status" value="1"/>
</dbReference>
<evidence type="ECO:0000313" key="7">
    <source>
        <dbReference type="Proteomes" id="UP000623608"/>
    </source>
</evidence>
<evidence type="ECO:0000256" key="4">
    <source>
        <dbReference type="ARBA" id="ARBA00023098"/>
    </source>
</evidence>
<keyword evidence="2" id="KW-0560">Oxidoreductase</keyword>
<dbReference type="Proteomes" id="UP000623608">
    <property type="component" value="Unassembled WGS sequence"/>
</dbReference>
<evidence type="ECO:0000256" key="5">
    <source>
        <dbReference type="ARBA" id="ARBA00023221"/>
    </source>
</evidence>
<evidence type="ECO:0000256" key="3">
    <source>
        <dbReference type="ARBA" id="ARBA00023027"/>
    </source>
</evidence>
<dbReference type="PANTHER" id="PTHR43180">
    <property type="entry name" value="3-OXOACYL-(ACYL-CARRIER-PROTEIN) REDUCTASE (AFU_ORTHOLOGUE AFUA_6G11210)"/>
    <property type="match status" value="1"/>
</dbReference>
<reference evidence="6" key="1">
    <citation type="submission" date="2021-01" db="EMBL/GenBank/DDBJ databases">
        <title>Whole genome shotgun sequence of Actinoplanes tereljensis NBRC 105297.</title>
        <authorList>
            <person name="Komaki H."/>
            <person name="Tamura T."/>
        </authorList>
    </citation>
    <scope>NUCLEOTIDE SEQUENCE</scope>
    <source>
        <strain evidence="6">NBRC 105297</strain>
    </source>
</reference>
<dbReference type="RefSeq" id="WP_203814582.1">
    <property type="nucleotide sequence ID" value="NZ_BOMY01000064.1"/>
</dbReference>
<dbReference type="InterPro" id="IPR002347">
    <property type="entry name" value="SDR_fam"/>
</dbReference>
<comment type="similarity">
    <text evidence="1">Belongs to the short-chain dehydrogenases/reductases (SDR) family.</text>
</comment>
<keyword evidence="5" id="KW-0753">Steroid metabolism</keyword>
<keyword evidence="3" id="KW-0520">NAD</keyword>
<sequence>MAGELSGKVAVITGGTSGIGLGTVELFVEEGAKVVVGDVQDDLGAELEKRFPGDVSYRHADVTDDDQVEGLVAHAVATFGRLDVMFNNAGAGGDQSPILELGSAGLDRTLRLLTGAVVAGHRFAARQFIAQGTAGSIITTASGASFEGGWSSAGYTIAKHAVLGVIRQAAGELGGYGIRSNAIAPGIIVTPIMTKPLGLSPERTEEFRQFLSNRLDGSQALGRVGQPRDIAQAALFLASDRSTWITGTTLPVDGGLLAVTHSTLYGDIGAAARDYLGGSAA</sequence>
<dbReference type="PRINTS" id="PR00080">
    <property type="entry name" value="SDRFAMILY"/>
</dbReference>
<proteinExistence type="inferred from homology"/>
<gene>
    <name evidence="6" type="ORF">Ate02nite_95170</name>
</gene>
<organism evidence="6 7">
    <name type="scientific">Paractinoplanes tereljensis</name>
    <dbReference type="NCBI Taxonomy" id="571912"/>
    <lineage>
        <taxon>Bacteria</taxon>
        <taxon>Bacillati</taxon>
        <taxon>Actinomycetota</taxon>
        <taxon>Actinomycetes</taxon>
        <taxon>Micromonosporales</taxon>
        <taxon>Micromonosporaceae</taxon>
        <taxon>Paractinoplanes</taxon>
    </lineage>
</organism>
<evidence type="ECO:0000256" key="2">
    <source>
        <dbReference type="ARBA" id="ARBA00023002"/>
    </source>
</evidence>
<accession>A0A919P0R4</accession>
<dbReference type="Gene3D" id="3.40.50.720">
    <property type="entry name" value="NAD(P)-binding Rossmann-like Domain"/>
    <property type="match status" value="1"/>
</dbReference>
<dbReference type="AlphaFoldDB" id="A0A919P0R4"/>
<dbReference type="GO" id="GO:0016491">
    <property type="term" value="F:oxidoreductase activity"/>
    <property type="evidence" value="ECO:0007669"/>
    <property type="project" value="UniProtKB-KW"/>
</dbReference>
<name>A0A919P0R4_9ACTN</name>
<dbReference type="FunFam" id="3.40.50.720:FF:000084">
    <property type="entry name" value="Short-chain dehydrogenase reductase"/>
    <property type="match status" value="1"/>
</dbReference>